<evidence type="ECO:0000313" key="3">
    <source>
        <dbReference type="Proteomes" id="UP000308953"/>
    </source>
</evidence>
<dbReference type="Pfam" id="PF11312">
    <property type="entry name" value="Methyltransf_34"/>
    <property type="match status" value="1"/>
</dbReference>
<comment type="caution">
    <text evidence="2">The sequence shown here is derived from an EMBL/GenBank/DDBJ whole genome shotgun (WGS) entry which is preliminary data.</text>
</comment>
<evidence type="ECO:0008006" key="4">
    <source>
        <dbReference type="Google" id="ProtNLM"/>
    </source>
</evidence>
<sequence>MSTMPRDKSSWQPLHKRQRPTKQNKGPIPLPTEKGYQQDNAIPITLQQSLLHVFRDACNKGSPAEIEDILQEVKGHLFNRDFATAFGKEEYLEAYAARWSPSRALGYAQIFSDLSPEISDLLENKSTESQSTDNESATLSDQLESQLTLQSQTASDKALNILCLGGGAGAEVVGLAGWLRHLRDNASSPDEDTPQPNISKLDIFGIDVATWDKVMQDLHQGIITPPFLSKYASAAAKAANKAVLPSEVFNVRFEQKDLLDMDAAGVEEMLVNSDIVTIMFTLNELYSTSVAKTQRLLYALTASMRPGSLLLVVDSPGSYSTVTLNGASQKYPMQWLLDHTLLSPKKDAEKGTPPQWKKLVSDESRWFRLPEDDLKYPIELENMRYQIHLYRRHDGKEEKVEEQQE</sequence>
<dbReference type="AlphaFoldDB" id="A0A4V4J969"/>
<organism evidence="2 3">
    <name type="scientific">Aureobasidium pullulans</name>
    <name type="common">Black yeast</name>
    <name type="synonym">Pullularia pullulans</name>
    <dbReference type="NCBI Taxonomy" id="5580"/>
    <lineage>
        <taxon>Eukaryota</taxon>
        <taxon>Fungi</taxon>
        <taxon>Dikarya</taxon>
        <taxon>Ascomycota</taxon>
        <taxon>Pezizomycotina</taxon>
        <taxon>Dothideomycetes</taxon>
        <taxon>Dothideomycetidae</taxon>
        <taxon>Dothideales</taxon>
        <taxon>Saccotheciaceae</taxon>
        <taxon>Aureobasidium</taxon>
    </lineage>
</organism>
<dbReference type="EMBL" id="QZAV01000017">
    <property type="protein sequence ID" value="THX42778.1"/>
    <property type="molecule type" value="Genomic_DNA"/>
</dbReference>
<accession>A0A4V4J969</accession>
<protein>
    <recommendedName>
        <fullName evidence="4">25S rRNA (Uridine(2843)-N(3))-methyltransferase</fullName>
    </recommendedName>
</protein>
<evidence type="ECO:0000313" key="2">
    <source>
        <dbReference type="EMBL" id="THX42778.1"/>
    </source>
</evidence>
<feature type="region of interest" description="Disordered" evidence="1">
    <location>
        <begin position="1"/>
        <end position="36"/>
    </location>
</feature>
<reference evidence="2 3" key="1">
    <citation type="submission" date="2018-10" db="EMBL/GenBank/DDBJ databases">
        <title>Fifty Aureobasidium pullulans genomes reveal a recombining polyextremotolerant generalist.</title>
        <authorList>
            <person name="Gostincar C."/>
            <person name="Turk M."/>
            <person name="Zajc J."/>
            <person name="Gunde-Cimerman N."/>
        </authorList>
    </citation>
    <scope>NUCLEOTIDE SEQUENCE [LARGE SCALE GENOMIC DNA]</scope>
    <source>
        <strain evidence="2 3">EXF-9785</strain>
    </source>
</reference>
<gene>
    <name evidence="2" type="ORF">D6D10_01699</name>
</gene>
<name>A0A4V4J969_AURPU</name>
<dbReference type="Proteomes" id="UP000308953">
    <property type="component" value="Unassembled WGS sequence"/>
</dbReference>
<dbReference type="InterPro" id="IPR021463">
    <property type="entry name" value="Methyltransf_34"/>
</dbReference>
<evidence type="ECO:0000256" key="1">
    <source>
        <dbReference type="SAM" id="MobiDB-lite"/>
    </source>
</evidence>
<proteinExistence type="predicted"/>